<dbReference type="Pfam" id="PF02527">
    <property type="entry name" value="GidB"/>
    <property type="match status" value="1"/>
</dbReference>
<sequence length="219" mass="23692">MNAPDLHPLASALDAGLHALHLDDLSPGQRRQLLQHLDLIARWTRVYNLTAVREPAAMLGQHLLDSLAAVPALRRHAAGKPLRLLDVGSGAGLPGLSFAIACPTLQVSCIDTVGKKASFIRQVAAELGLRQAEALHGRVEGLPARPWDLVTARAFAALPDLVDGTRHLLAQDGCWMALKGKRPDEEIAALPADIDVFHVEPLQVPGLAAERCLVWMRRR</sequence>
<dbReference type="PANTHER" id="PTHR31760:SF0">
    <property type="entry name" value="S-ADENOSYL-L-METHIONINE-DEPENDENT METHYLTRANSFERASES SUPERFAMILY PROTEIN"/>
    <property type="match status" value="1"/>
</dbReference>
<dbReference type="InterPro" id="IPR029063">
    <property type="entry name" value="SAM-dependent_MTases_sf"/>
</dbReference>
<keyword evidence="1 6" id="KW-0963">Cytoplasm</keyword>
<keyword evidence="4 6" id="KW-0808">Transferase</keyword>
<dbReference type="EMBL" id="JACIVI010000005">
    <property type="protein sequence ID" value="MBB1162950.1"/>
    <property type="molecule type" value="Genomic_DNA"/>
</dbReference>
<comment type="subcellular location">
    <subcellularLocation>
        <location evidence="6">Cytoplasm</location>
    </subcellularLocation>
</comment>
<organism evidence="7 8">
    <name type="scientific">Aquariibacter albus</name>
    <dbReference type="NCBI Taxonomy" id="2759899"/>
    <lineage>
        <taxon>Bacteria</taxon>
        <taxon>Pseudomonadati</taxon>
        <taxon>Pseudomonadota</taxon>
        <taxon>Betaproteobacteria</taxon>
        <taxon>Burkholderiales</taxon>
        <taxon>Sphaerotilaceae</taxon>
        <taxon>Aquariibacter</taxon>
    </lineage>
</organism>
<comment type="similarity">
    <text evidence="6">Belongs to the methyltransferase superfamily. RNA methyltransferase RsmG family.</text>
</comment>
<dbReference type="NCBIfam" id="TIGR00138">
    <property type="entry name" value="rsmG_gidB"/>
    <property type="match status" value="1"/>
</dbReference>
<evidence type="ECO:0000256" key="2">
    <source>
        <dbReference type="ARBA" id="ARBA00022552"/>
    </source>
</evidence>
<dbReference type="EC" id="2.1.1.170" evidence="6"/>
<comment type="caution">
    <text evidence="7">The sequence shown here is derived from an EMBL/GenBank/DDBJ whole genome shotgun (WGS) entry which is preliminary data.</text>
</comment>
<comment type="caution">
    <text evidence="6">Lacks conserved residue(s) required for the propagation of feature annotation.</text>
</comment>
<evidence type="ECO:0000313" key="7">
    <source>
        <dbReference type="EMBL" id="MBB1162950.1"/>
    </source>
</evidence>
<dbReference type="PANTHER" id="PTHR31760">
    <property type="entry name" value="S-ADENOSYL-L-METHIONINE-DEPENDENT METHYLTRANSFERASES SUPERFAMILY PROTEIN"/>
    <property type="match status" value="1"/>
</dbReference>
<reference evidence="7 8" key="1">
    <citation type="submission" date="2020-08" db="EMBL/GenBank/DDBJ databases">
        <title>Aquariorum lacteus gen. nov., sp. nov., a new member of the family Comamonadaceae, isolated from freshwater aquarium.</title>
        <authorList>
            <person name="Chun S.-J."/>
        </authorList>
    </citation>
    <scope>NUCLEOTIDE SEQUENCE [LARGE SCALE GENOMIC DNA]</scope>
    <source>
        <strain evidence="7 8">SJAQ100</strain>
    </source>
</reference>
<evidence type="ECO:0000256" key="4">
    <source>
        <dbReference type="ARBA" id="ARBA00022679"/>
    </source>
</evidence>
<evidence type="ECO:0000256" key="6">
    <source>
        <dbReference type="HAMAP-Rule" id="MF_00074"/>
    </source>
</evidence>
<keyword evidence="3 6" id="KW-0489">Methyltransferase</keyword>
<keyword evidence="5 6" id="KW-0949">S-adenosyl-L-methionine</keyword>
<evidence type="ECO:0000256" key="1">
    <source>
        <dbReference type="ARBA" id="ARBA00022490"/>
    </source>
</evidence>
<evidence type="ECO:0000313" key="8">
    <source>
        <dbReference type="Proteomes" id="UP000586093"/>
    </source>
</evidence>
<keyword evidence="8" id="KW-1185">Reference proteome</keyword>
<dbReference type="PIRSF" id="PIRSF003078">
    <property type="entry name" value="GidB"/>
    <property type="match status" value="1"/>
</dbReference>
<evidence type="ECO:0000256" key="5">
    <source>
        <dbReference type="ARBA" id="ARBA00022691"/>
    </source>
</evidence>
<feature type="binding site" evidence="6">
    <location>
        <position position="88"/>
    </location>
    <ligand>
        <name>S-adenosyl-L-methionine</name>
        <dbReference type="ChEBI" id="CHEBI:59789"/>
    </ligand>
</feature>
<dbReference type="AlphaFoldDB" id="A0A839HTM7"/>
<comment type="function">
    <text evidence="6">Specifically methylates the N7 position of guanine in position 527 of 16S rRNA.</text>
</comment>
<protein>
    <recommendedName>
        <fullName evidence="6">Ribosomal RNA small subunit methyltransferase G</fullName>
        <ecNumber evidence="6">2.1.1.170</ecNumber>
    </recommendedName>
    <alternativeName>
        <fullName evidence="6">16S rRNA 7-methylguanosine methyltransferase</fullName>
        <shortName evidence="6">16S rRNA m7G methyltransferase</shortName>
    </alternativeName>
</protein>
<accession>A0A839HTM7</accession>
<dbReference type="RefSeq" id="WP_182665371.1">
    <property type="nucleotide sequence ID" value="NZ_JACIVI010000005.1"/>
</dbReference>
<dbReference type="InterPro" id="IPR003682">
    <property type="entry name" value="rRNA_ssu_MeTfrase_G"/>
</dbReference>
<name>A0A839HTM7_9BURK</name>
<proteinExistence type="inferred from homology"/>
<evidence type="ECO:0000256" key="3">
    <source>
        <dbReference type="ARBA" id="ARBA00022603"/>
    </source>
</evidence>
<feature type="binding site" evidence="6">
    <location>
        <position position="153"/>
    </location>
    <ligand>
        <name>S-adenosyl-L-methionine</name>
        <dbReference type="ChEBI" id="CHEBI:59789"/>
    </ligand>
</feature>
<comment type="catalytic activity">
    <reaction evidence="6">
        <text>guanosine(527) in 16S rRNA + S-adenosyl-L-methionine = N(7)-methylguanosine(527) in 16S rRNA + S-adenosyl-L-homocysteine</text>
        <dbReference type="Rhea" id="RHEA:42732"/>
        <dbReference type="Rhea" id="RHEA-COMP:10209"/>
        <dbReference type="Rhea" id="RHEA-COMP:10210"/>
        <dbReference type="ChEBI" id="CHEBI:57856"/>
        <dbReference type="ChEBI" id="CHEBI:59789"/>
        <dbReference type="ChEBI" id="CHEBI:74269"/>
        <dbReference type="ChEBI" id="CHEBI:74480"/>
        <dbReference type="EC" id="2.1.1.170"/>
    </reaction>
</comment>
<feature type="binding site" evidence="6">
    <location>
        <begin position="139"/>
        <end position="140"/>
    </location>
    <ligand>
        <name>S-adenosyl-L-methionine</name>
        <dbReference type="ChEBI" id="CHEBI:59789"/>
    </ligand>
</feature>
<feature type="binding site" evidence="6">
    <location>
        <position position="93"/>
    </location>
    <ligand>
        <name>S-adenosyl-L-methionine</name>
        <dbReference type="ChEBI" id="CHEBI:59789"/>
    </ligand>
</feature>
<keyword evidence="2 6" id="KW-0698">rRNA processing</keyword>
<dbReference type="HAMAP" id="MF_00074">
    <property type="entry name" value="16SrRNA_methyltr_G"/>
    <property type="match status" value="1"/>
</dbReference>
<dbReference type="GO" id="GO:0005829">
    <property type="term" value="C:cytosol"/>
    <property type="evidence" value="ECO:0007669"/>
    <property type="project" value="TreeGrafter"/>
</dbReference>
<dbReference type="Proteomes" id="UP000586093">
    <property type="component" value="Unassembled WGS sequence"/>
</dbReference>
<dbReference type="GO" id="GO:0070043">
    <property type="term" value="F:rRNA (guanine-N7-)-methyltransferase activity"/>
    <property type="evidence" value="ECO:0007669"/>
    <property type="project" value="UniProtKB-UniRule"/>
</dbReference>
<dbReference type="Gene3D" id="3.40.50.150">
    <property type="entry name" value="Vaccinia Virus protein VP39"/>
    <property type="match status" value="1"/>
</dbReference>
<gene>
    <name evidence="6 7" type="primary">rsmG</name>
    <name evidence="7" type="ORF">H4F90_13275</name>
</gene>
<dbReference type="SUPFAM" id="SSF53335">
    <property type="entry name" value="S-adenosyl-L-methionine-dependent methyltransferases"/>
    <property type="match status" value="1"/>
</dbReference>